<organism evidence="2">
    <name type="scientific">marine sediment metagenome</name>
    <dbReference type="NCBI Taxonomy" id="412755"/>
    <lineage>
        <taxon>unclassified sequences</taxon>
        <taxon>metagenomes</taxon>
        <taxon>ecological metagenomes</taxon>
    </lineage>
</organism>
<proteinExistence type="predicted"/>
<dbReference type="Gene3D" id="3.30.70.1290">
    <property type="entry name" value="Transposase IS200-like"/>
    <property type="match status" value="1"/>
</dbReference>
<dbReference type="PANTHER" id="PTHR34322:SF2">
    <property type="entry name" value="TRANSPOSASE IS200-LIKE DOMAIN-CONTAINING PROTEIN"/>
    <property type="match status" value="1"/>
</dbReference>
<dbReference type="GO" id="GO:0003677">
    <property type="term" value="F:DNA binding"/>
    <property type="evidence" value="ECO:0007669"/>
    <property type="project" value="InterPro"/>
</dbReference>
<dbReference type="Pfam" id="PF01797">
    <property type="entry name" value="Y1_Tnp"/>
    <property type="match status" value="1"/>
</dbReference>
<protein>
    <recommendedName>
        <fullName evidence="1">Transposase IS200-like domain-containing protein</fullName>
    </recommendedName>
</protein>
<sequence>MARVKRCLAEGLTYHVINRGNGKQKVFHENQDYNAFFRLMNEAKKRYPLNIYAYCLMPNHFHLVLMPDQPHHLSKWMHWLMTIHARRYHYFYNTSGHIWQSRFKSFIIQDDEHLITVLRYVEGNPARAKLVLSSKDWLWSSHRERIGKESENILDSLPIQLPSNWTEYIDEHLTCVELENLRQSVNRQAPFGDIEWQKKTSQQLGLEQTLKPRGRPKREF</sequence>
<dbReference type="AlphaFoldDB" id="A0A0F9T322"/>
<reference evidence="2" key="1">
    <citation type="journal article" date="2015" name="Nature">
        <title>Complex archaea that bridge the gap between prokaryotes and eukaryotes.</title>
        <authorList>
            <person name="Spang A."/>
            <person name="Saw J.H."/>
            <person name="Jorgensen S.L."/>
            <person name="Zaremba-Niedzwiedzka K."/>
            <person name="Martijn J."/>
            <person name="Lind A.E."/>
            <person name="van Eijk R."/>
            <person name="Schleper C."/>
            <person name="Guy L."/>
            <person name="Ettema T.J."/>
        </authorList>
    </citation>
    <scope>NUCLEOTIDE SEQUENCE</scope>
</reference>
<name>A0A0F9T322_9ZZZZ</name>
<gene>
    <name evidence="2" type="ORF">LCGC14_0703410</name>
</gene>
<dbReference type="GO" id="GO:0006313">
    <property type="term" value="P:DNA transposition"/>
    <property type="evidence" value="ECO:0007669"/>
    <property type="project" value="InterPro"/>
</dbReference>
<dbReference type="PANTHER" id="PTHR34322">
    <property type="entry name" value="TRANSPOSASE, Y1_TNP DOMAIN-CONTAINING"/>
    <property type="match status" value="1"/>
</dbReference>
<dbReference type="GO" id="GO:0004803">
    <property type="term" value="F:transposase activity"/>
    <property type="evidence" value="ECO:0007669"/>
    <property type="project" value="InterPro"/>
</dbReference>
<evidence type="ECO:0000259" key="1">
    <source>
        <dbReference type="SMART" id="SM01321"/>
    </source>
</evidence>
<dbReference type="InterPro" id="IPR002686">
    <property type="entry name" value="Transposase_17"/>
</dbReference>
<dbReference type="SMART" id="SM01321">
    <property type="entry name" value="Y1_Tnp"/>
    <property type="match status" value="1"/>
</dbReference>
<dbReference type="InterPro" id="IPR036515">
    <property type="entry name" value="Transposase_17_sf"/>
</dbReference>
<evidence type="ECO:0000313" key="2">
    <source>
        <dbReference type="EMBL" id="KKN43406.1"/>
    </source>
</evidence>
<dbReference type="EMBL" id="LAZR01001513">
    <property type="protein sequence ID" value="KKN43406.1"/>
    <property type="molecule type" value="Genomic_DNA"/>
</dbReference>
<comment type="caution">
    <text evidence="2">The sequence shown here is derived from an EMBL/GenBank/DDBJ whole genome shotgun (WGS) entry which is preliminary data.</text>
</comment>
<dbReference type="SUPFAM" id="SSF143422">
    <property type="entry name" value="Transposase IS200-like"/>
    <property type="match status" value="1"/>
</dbReference>
<accession>A0A0F9T322</accession>
<feature type="domain" description="Transposase IS200-like" evidence="1">
    <location>
        <begin position="9"/>
        <end position="124"/>
    </location>
</feature>